<evidence type="ECO:0000256" key="1">
    <source>
        <dbReference type="SAM" id="Phobius"/>
    </source>
</evidence>
<proteinExistence type="predicted"/>
<dbReference type="CDD" id="cd07818">
    <property type="entry name" value="SRPBCC_1"/>
    <property type="match status" value="1"/>
</dbReference>
<sequence>MPFSVLRNFVLGTLVLIAGLIAGGFLLPDTARVERSVRVQAGPAQVFPLINGFTRFNEWQPWARMDPGMKIERSGPAEGVGARQAWFSENQGVGSGSLEIVESVPLERVRMQVAYTGFDGDNLSTFALKPEGEGTLVTWTYETHVGGNLIGRYFGLMLDGMVGKDYETGLLNLKLLAEREAALR</sequence>
<evidence type="ECO:0000313" key="3">
    <source>
        <dbReference type="Proteomes" id="UP000238220"/>
    </source>
</evidence>
<dbReference type="Proteomes" id="UP000238220">
    <property type="component" value="Unassembled WGS sequence"/>
</dbReference>
<organism evidence="2 3">
    <name type="scientific">Solimonas fluminis</name>
    <dbReference type="NCBI Taxonomy" id="2086571"/>
    <lineage>
        <taxon>Bacteria</taxon>
        <taxon>Pseudomonadati</taxon>
        <taxon>Pseudomonadota</taxon>
        <taxon>Gammaproteobacteria</taxon>
        <taxon>Nevskiales</taxon>
        <taxon>Nevskiaceae</taxon>
        <taxon>Solimonas</taxon>
    </lineage>
</organism>
<keyword evidence="1" id="KW-0812">Transmembrane</keyword>
<dbReference type="OrthoDB" id="5293446at2"/>
<dbReference type="Gene3D" id="3.30.530.20">
    <property type="match status" value="1"/>
</dbReference>
<dbReference type="InterPro" id="IPR019587">
    <property type="entry name" value="Polyketide_cyclase/dehydratase"/>
</dbReference>
<accession>A0A2S5TDS6</accession>
<evidence type="ECO:0000313" key="2">
    <source>
        <dbReference type="EMBL" id="PPE73136.1"/>
    </source>
</evidence>
<dbReference type="SUPFAM" id="SSF55961">
    <property type="entry name" value="Bet v1-like"/>
    <property type="match status" value="1"/>
</dbReference>
<keyword evidence="3" id="KW-1185">Reference proteome</keyword>
<comment type="caution">
    <text evidence="2">The sequence shown here is derived from an EMBL/GenBank/DDBJ whole genome shotgun (WGS) entry which is preliminary data.</text>
</comment>
<dbReference type="InterPro" id="IPR023393">
    <property type="entry name" value="START-like_dom_sf"/>
</dbReference>
<dbReference type="Pfam" id="PF10604">
    <property type="entry name" value="Polyketide_cyc2"/>
    <property type="match status" value="1"/>
</dbReference>
<gene>
    <name evidence="2" type="ORF">C3942_15050</name>
</gene>
<feature type="transmembrane region" description="Helical" evidence="1">
    <location>
        <begin position="6"/>
        <end position="28"/>
    </location>
</feature>
<name>A0A2S5TDS6_9GAMM</name>
<dbReference type="EMBL" id="PSNW01000008">
    <property type="protein sequence ID" value="PPE73136.1"/>
    <property type="molecule type" value="Genomic_DNA"/>
</dbReference>
<dbReference type="AlphaFoldDB" id="A0A2S5TDS6"/>
<dbReference type="RefSeq" id="WP_104231175.1">
    <property type="nucleotide sequence ID" value="NZ_PSNW01000008.1"/>
</dbReference>
<evidence type="ECO:0008006" key="4">
    <source>
        <dbReference type="Google" id="ProtNLM"/>
    </source>
</evidence>
<keyword evidence="1" id="KW-0472">Membrane</keyword>
<protein>
    <recommendedName>
        <fullName evidence="4">Polyketide cyclase</fullName>
    </recommendedName>
</protein>
<keyword evidence="1" id="KW-1133">Transmembrane helix</keyword>
<reference evidence="2 3" key="1">
    <citation type="submission" date="2018-02" db="EMBL/GenBank/DDBJ databases">
        <title>Genome sequencing of Solimonas sp. HR-BB.</title>
        <authorList>
            <person name="Lee Y."/>
            <person name="Jeon C.O."/>
        </authorList>
    </citation>
    <scope>NUCLEOTIDE SEQUENCE [LARGE SCALE GENOMIC DNA]</scope>
    <source>
        <strain evidence="2 3">HR-BB</strain>
    </source>
</reference>